<reference evidence="3" key="1">
    <citation type="submission" date="2023-07" db="EMBL/GenBank/DDBJ databases">
        <title>Sequencing the genomes of 1000 actinobacteria strains.</title>
        <authorList>
            <person name="Klenk H.-P."/>
        </authorList>
    </citation>
    <scope>NUCLEOTIDE SEQUENCE</scope>
    <source>
        <strain evidence="3">DSM 107476</strain>
    </source>
</reference>
<dbReference type="SMART" id="SM00226">
    <property type="entry name" value="LMWPc"/>
    <property type="match status" value="1"/>
</dbReference>
<dbReference type="PANTHER" id="PTHR43428">
    <property type="entry name" value="ARSENATE REDUCTASE"/>
    <property type="match status" value="1"/>
</dbReference>
<gene>
    <name evidence="3" type="ORF">J2S39_000111</name>
</gene>
<protein>
    <submittedName>
        <fullName evidence="3">Arsenate-mycothiol transferase</fullName>
        <ecNumber evidence="3">2.8.4.2</ecNumber>
    </submittedName>
</protein>
<evidence type="ECO:0000313" key="3">
    <source>
        <dbReference type="EMBL" id="MDR7328435.1"/>
    </source>
</evidence>
<keyword evidence="3" id="KW-0808">Transferase</keyword>
<dbReference type="Gene3D" id="3.40.50.2300">
    <property type="match status" value="1"/>
</dbReference>
<dbReference type="RefSeq" id="WP_290197235.1">
    <property type="nucleotide sequence ID" value="NZ_CP047654.1"/>
</dbReference>
<evidence type="ECO:0000313" key="4">
    <source>
        <dbReference type="Proteomes" id="UP001180840"/>
    </source>
</evidence>
<feature type="domain" description="Phosphotyrosine protein phosphatase I" evidence="2">
    <location>
        <begin position="4"/>
        <end position="137"/>
    </location>
</feature>
<evidence type="ECO:0000256" key="1">
    <source>
        <dbReference type="ARBA" id="ARBA00022849"/>
    </source>
</evidence>
<keyword evidence="4" id="KW-1185">Reference proteome</keyword>
<dbReference type="InterPro" id="IPR036196">
    <property type="entry name" value="Ptyr_pPase_sf"/>
</dbReference>
<dbReference type="Proteomes" id="UP001180840">
    <property type="component" value="Unassembled WGS sequence"/>
</dbReference>
<accession>A0ABU1ZUA0</accession>
<keyword evidence="1" id="KW-0059">Arsenical resistance</keyword>
<organism evidence="3 4">
    <name type="scientific">Corynebacterium guangdongense</name>
    <dbReference type="NCBI Taxonomy" id="1783348"/>
    <lineage>
        <taxon>Bacteria</taxon>
        <taxon>Bacillati</taxon>
        <taxon>Actinomycetota</taxon>
        <taxon>Actinomycetes</taxon>
        <taxon>Mycobacteriales</taxon>
        <taxon>Corynebacteriaceae</taxon>
        <taxon>Corynebacterium</taxon>
    </lineage>
</organism>
<comment type="caution">
    <text evidence="3">The sequence shown here is derived from an EMBL/GenBank/DDBJ whole genome shotgun (WGS) entry which is preliminary data.</text>
</comment>
<name>A0ABU1ZUA0_9CORY</name>
<evidence type="ECO:0000259" key="2">
    <source>
        <dbReference type="SMART" id="SM00226"/>
    </source>
</evidence>
<dbReference type="PANTHER" id="PTHR43428:SF1">
    <property type="entry name" value="ARSENATE REDUCTASE"/>
    <property type="match status" value="1"/>
</dbReference>
<dbReference type="InterPro" id="IPR023485">
    <property type="entry name" value="Ptyr_pPase"/>
</dbReference>
<dbReference type="EMBL" id="JAVDXZ010000001">
    <property type="protein sequence ID" value="MDR7328435.1"/>
    <property type="molecule type" value="Genomic_DNA"/>
</dbReference>
<proteinExistence type="predicted"/>
<sequence>MSTPSVLFVCVSNKGKSRMAAALASKFARDNDLNVDVHSAGTDPGEGMNTESAEAVAEVGADMTADHPKPIDPELLATVDRVVVLGTSAQVELPADARGALEVWDTVEPSRDGIEGMERMRLLRDDIQGRVETLLRELAD</sequence>
<dbReference type="SUPFAM" id="SSF52788">
    <property type="entry name" value="Phosphotyrosine protein phosphatases I"/>
    <property type="match status" value="1"/>
</dbReference>
<dbReference type="GO" id="GO:0102100">
    <property type="term" value="F:mycothiol-arsenate ligase activity"/>
    <property type="evidence" value="ECO:0007669"/>
    <property type="project" value="UniProtKB-EC"/>
</dbReference>
<dbReference type="Pfam" id="PF01451">
    <property type="entry name" value="LMWPc"/>
    <property type="match status" value="1"/>
</dbReference>
<dbReference type="EC" id="2.8.4.2" evidence="3"/>